<dbReference type="CDD" id="cd17268">
    <property type="entry name" value="RMtype1_S_Ara36733I_TRD1-CR1_like"/>
    <property type="match status" value="1"/>
</dbReference>
<gene>
    <name evidence="6" type="ORF">SAMN04488494_0043</name>
</gene>
<dbReference type="Proteomes" id="UP000184280">
    <property type="component" value="Unassembled WGS sequence"/>
</dbReference>
<keyword evidence="2" id="KW-0680">Restriction system</keyword>
<dbReference type="InterPro" id="IPR051212">
    <property type="entry name" value="Type-I_RE_S_subunit"/>
</dbReference>
<dbReference type="InterPro" id="IPR000055">
    <property type="entry name" value="Restrct_endonuc_typeI_TRD"/>
</dbReference>
<feature type="domain" description="Type I restriction modification DNA specificity" evidence="5">
    <location>
        <begin position="3"/>
        <end position="178"/>
    </location>
</feature>
<dbReference type="SUPFAM" id="SSF116734">
    <property type="entry name" value="DNA methylase specificity domain"/>
    <property type="match status" value="2"/>
</dbReference>
<evidence type="ECO:0000256" key="4">
    <source>
        <dbReference type="SAM" id="Coils"/>
    </source>
</evidence>
<name>A0A1M7NIY1_XYLRU</name>
<keyword evidence="4" id="KW-0175">Coiled coil</keyword>
<feature type="coiled-coil region" evidence="4">
    <location>
        <begin position="156"/>
        <end position="194"/>
    </location>
</feature>
<evidence type="ECO:0000313" key="6">
    <source>
        <dbReference type="EMBL" id="SHN03416.1"/>
    </source>
</evidence>
<dbReference type="PANTHER" id="PTHR43140">
    <property type="entry name" value="TYPE-1 RESTRICTION ENZYME ECOKI SPECIFICITY PROTEIN"/>
    <property type="match status" value="1"/>
</dbReference>
<feature type="domain" description="Type I restriction modification DNA specificity" evidence="5">
    <location>
        <begin position="200"/>
        <end position="374"/>
    </location>
</feature>
<dbReference type="Gene3D" id="3.90.220.20">
    <property type="entry name" value="DNA methylase specificity domains"/>
    <property type="match status" value="2"/>
</dbReference>
<dbReference type="PANTHER" id="PTHR43140:SF1">
    <property type="entry name" value="TYPE I RESTRICTION ENZYME ECOKI SPECIFICITY SUBUNIT"/>
    <property type="match status" value="1"/>
</dbReference>
<evidence type="ECO:0000313" key="7">
    <source>
        <dbReference type="Proteomes" id="UP000184280"/>
    </source>
</evidence>
<protein>
    <submittedName>
        <fullName evidence="6">Type I restriction enzyme, S subunit</fullName>
    </submittedName>
</protein>
<organism evidence="6 7">
    <name type="scientific">Xylanibacter ruminicola</name>
    <name type="common">Prevotella ruminicola</name>
    <dbReference type="NCBI Taxonomy" id="839"/>
    <lineage>
        <taxon>Bacteria</taxon>
        <taxon>Pseudomonadati</taxon>
        <taxon>Bacteroidota</taxon>
        <taxon>Bacteroidia</taxon>
        <taxon>Bacteroidales</taxon>
        <taxon>Prevotellaceae</taxon>
        <taxon>Xylanibacter</taxon>
    </lineage>
</organism>
<evidence type="ECO:0000256" key="2">
    <source>
        <dbReference type="ARBA" id="ARBA00022747"/>
    </source>
</evidence>
<dbReference type="RefSeq" id="WP_073047869.1">
    <property type="nucleotide sequence ID" value="NZ_FRCJ01000010.1"/>
</dbReference>
<sequence>MKEGWTYKKLGEVGTFVRGGGFLKRDYVENGIPCIHYGQIHTVLGNVTTEHLTSISEELRSKTKFASKGDVIFAITSEDVEGSCKCTAWMGDYDVAVGGHAAIYKSSLNPAYVSYYAKSPVFYNAKKQYVHGFKVMEIKPADIAQIDIPVPSLDEQQRIVERLDAAFENIDKLKANAEKQLAEAQTLFQKSLAKAMEPKEGWEEKTLKEIVLTITDGDHQPPPKSNEGIPFITISNINKDSNKIDFEDTFYVPQHYFDGLKTDRIPQEGDVLYTVTGSFGIPVLIDYKKDFCFQRHIALIRPNQKMLFSKYLYYWILSDYAKVQAEDTATGAAQRTVSLNSLRKFRISIPPLAEQQRIVERLDALSENIHKYEEIQRQIISECDALKQALLRKVFE</sequence>
<dbReference type="EMBL" id="FRCJ01000010">
    <property type="protein sequence ID" value="SHN03416.1"/>
    <property type="molecule type" value="Genomic_DNA"/>
</dbReference>
<evidence type="ECO:0000256" key="3">
    <source>
        <dbReference type="ARBA" id="ARBA00023125"/>
    </source>
</evidence>
<evidence type="ECO:0000259" key="5">
    <source>
        <dbReference type="Pfam" id="PF01420"/>
    </source>
</evidence>
<dbReference type="InterPro" id="IPR044946">
    <property type="entry name" value="Restrct_endonuc_typeI_TRD_sf"/>
</dbReference>
<reference evidence="6 7" key="1">
    <citation type="submission" date="2016-11" db="EMBL/GenBank/DDBJ databases">
        <authorList>
            <person name="Jaros S."/>
            <person name="Januszkiewicz K."/>
            <person name="Wedrychowicz H."/>
        </authorList>
    </citation>
    <scope>NUCLEOTIDE SEQUENCE [LARGE SCALE GENOMIC DNA]</scope>
    <source>
        <strain evidence="6 7">BPI-34</strain>
    </source>
</reference>
<evidence type="ECO:0000256" key="1">
    <source>
        <dbReference type="ARBA" id="ARBA00010923"/>
    </source>
</evidence>
<dbReference type="CDD" id="cd17246">
    <property type="entry name" value="RMtype1_S_SonII-TRD2-CR2_like"/>
    <property type="match status" value="1"/>
</dbReference>
<dbReference type="GO" id="GO:0009307">
    <property type="term" value="P:DNA restriction-modification system"/>
    <property type="evidence" value="ECO:0007669"/>
    <property type="project" value="UniProtKB-KW"/>
</dbReference>
<keyword evidence="3" id="KW-0238">DNA-binding</keyword>
<dbReference type="OrthoDB" id="667970at2"/>
<accession>A0A1M7NIY1</accession>
<dbReference type="AlphaFoldDB" id="A0A1M7NIY1"/>
<proteinExistence type="inferred from homology"/>
<dbReference type="GO" id="GO:0003677">
    <property type="term" value="F:DNA binding"/>
    <property type="evidence" value="ECO:0007669"/>
    <property type="project" value="UniProtKB-KW"/>
</dbReference>
<comment type="similarity">
    <text evidence="1">Belongs to the type-I restriction system S methylase family.</text>
</comment>
<dbReference type="Pfam" id="PF01420">
    <property type="entry name" value="Methylase_S"/>
    <property type="match status" value="2"/>
</dbReference>